<keyword evidence="1" id="KW-0472">Membrane</keyword>
<dbReference type="EMBL" id="MCGN01000005">
    <property type="protein sequence ID" value="ORY96654.1"/>
    <property type="molecule type" value="Genomic_DNA"/>
</dbReference>
<dbReference type="InParanoid" id="A0A1X2HCX6"/>
<sequence>MSTAPSGSEHRWFEATAPTAAAIMMLVAVCFSGWFVQKKRRRHYRTTLPRSHAVHNLNDTSTDLYRTPTFYLWNKPPPSTAALACKQMQPRHSITQIGSWFAALLHRQEQNGIDSEQPEPTWHERRDLLLKKYGAV</sequence>
<evidence type="ECO:0000313" key="2">
    <source>
        <dbReference type="EMBL" id="ORY96654.1"/>
    </source>
</evidence>
<evidence type="ECO:0000313" key="3">
    <source>
        <dbReference type="Proteomes" id="UP000242180"/>
    </source>
</evidence>
<keyword evidence="1" id="KW-0812">Transmembrane</keyword>
<dbReference type="AlphaFoldDB" id="A0A1X2HCX6"/>
<protein>
    <recommendedName>
        <fullName evidence="4">Transmembrane protein</fullName>
    </recommendedName>
</protein>
<accession>A0A1X2HCX6</accession>
<keyword evidence="1" id="KW-1133">Transmembrane helix</keyword>
<gene>
    <name evidence="2" type="ORF">BCR43DRAFT_492046</name>
</gene>
<reference evidence="2 3" key="1">
    <citation type="submission" date="2016-07" db="EMBL/GenBank/DDBJ databases">
        <title>Pervasive Adenine N6-methylation of Active Genes in Fungi.</title>
        <authorList>
            <consortium name="DOE Joint Genome Institute"/>
            <person name="Mondo S.J."/>
            <person name="Dannebaum R.O."/>
            <person name="Kuo R.C."/>
            <person name="Labutti K."/>
            <person name="Haridas S."/>
            <person name="Kuo A."/>
            <person name="Salamov A."/>
            <person name="Ahrendt S.R."/>
            <person name="Lipzen A."/>
            <person name="Sullivan W."/>
            <person name="Andreopoulos W.B."/>
            <person name="Clum A."/>
            <person name="Lindquist E."/>
            <person name="Daum C."/>
            <person name="Ramamoorthy G.K."/>
            <person name="Gryganskyi A."/>
            <person name="Culley D."/>
            <person name="Magnuson J.K."/>
            <person name="James T.Y."/>
            <person name="O'Malley M.A."/>
            <person name="Stajich J.E."/>
            <person name="Spatafora J.W."/>
            <person name="Visel A."/>
            <person name="Grigoriev I.V."/>
        </authorList>
    </citation>
    <scope>NUCLEOTIDE SEQUENCE [LARGE SCALE GENOMIC DNA]</scope>
    <source>
        <strain evidence="2 3">NRRL 2496</strain>
    </source>
</reference>
<evidence type="ECO:0000256" key="1">
    <source>
        <dbReference type="SAM" id="Phobius"/>
    </source>
</evidence>
<comment type="caution">
    <text evidence="2">The sequence shown here is derived from an EMBL/GenBank/DDBJ whole genome shotgun (WGS) entry which is preliminary data.</text>
</comment>
<evidence type="ECO:0008006" key="4">
    <source>
        <dbReference type="Google" id="ProtNLM"/>
    </source>
</evidence>
<dbReference type="Proteomes" id="UP000242180">
    <property type="component" value="Unassembled WGS sequence"/>
</dbReference>
<keyword evidence="3" id="KW-1185">Reference proteome</keyword>
<feature type="transmembrane region" description="Helical" evidence="1">
    <location>
        <begin position="15"/>
        <end position="36"/>
    </location>
</feature>
<proteinExistence type="predicted"/>
<name>A0A1X2HCX6_SYNRA</name>
<organism evidence="2 3">
    <name type="scientific">Syncephalastrum racemosum</name>
    <name type="common">Filamentous fungus</name>
    <dbReference type="NCBI Taxonomy" id="13706"/>
    <lineage>
        <taxon>Eukaryota</taxon>
        <taxon>Fungi</taxon>
        <taxon>Fungi incertae sedis</taxon>
        <taxon>Mucoromycota</taxon>
        <taxon>Mucoromycotina</taxon>
        <taxon>Mucoromycetes</taxon>
        <taxon>Mucorales</taxon>
        <taxon>Syncephalastraceae</taxon>
        <taxon>Syncephalastrum</taxon>
    </lineage>
</organism>